<dbReference type="KEGG" id="ole:K0B96_14715"/>
<dbReference type="InterPro" id="IPR004360">
    <property type="entry name" value="Glyas_Fos-R_dOase_dom"/>
</dbReference>
<evidence type="ECO:0000313" key="3">
    <source>
        <dbReference type="Proteomes" id="UP000825051"/>
    </source>
</evidence>
<dbReference type="SUPFAM" id="SSF54593">
    <property type="entry name" value="Glyoxalase/Bleomycin resistance protein/Dihydroxybiphenyl dioxygenase"/>
    <property type="match status" value="1"/>
</dbReference>
<feature type="domain" description="VOC" evidence="1">
    <location>
        <begin position="2"/>
        <end position="122"/>
    </location>
</feature>
<dbReference type="PROSITE" id="PS51819">
    <property type="entry name" value="VOC"/>
    <property type="match status" value="1"/>
</dbReference>
<evidence type="ECO:0000313" key="2">
    <source>
        <dbReference type="EMBL" id="QYM78535.1"/>
    </source>
</evidence>
<dbReference type="EMBL" id="CP080507">
    <property type="protein sequence ID" value="QYM78535.1"/>
    <property type="molecule type" value="Genomic_DNA"/>
</dbReference>
<dbReference type="Pfam" id="PF00903">
    <property type="entry name" value="Glyoxalase"/>
    <property type="match status" value="1"/>
</dbReference>
<reference evidence="2" key="1">
    <citation type="submission" date="2021-08" db="EMBL/GenBank/DDBJ databases">
        <title>Genome of a novel bacterium of the phylum Verrucomicrobia, Oleiharenicola sp. KSB-15.</title>
        <authorList>
            <person name="Chung J.-H."/>
            <person name="Ahn J.-H."/>
            <person name="Yoon Y."/>
            <person name="Kim D.-Y."/>
            <person name="An S.-H."/>
            <person name="Park I."/>
            <person name="Yeon J."/>
        </authorList>
    </citation>
    <scope>NUCLEOTIDE SEQUENCE</scope>
    <source>
        <strain evidence="2">KSB-15</strain>
    </source>
</reference>
<sequence>MQLEHFALNVADARAHARWLVQHLGFSVARSRVDAPYTHFLADDTGRVVVELYSNPQAAVPDYAAAHPLCFHFAVVSTDAHADRRRLEAAGATHFLDEPQPDGSQLVMLRDPWGVPLQLCQRARPF</sequence>
<name>A0A8F9XGR9_9BACT</name>
<keyword evidence="3" id="KW-1185">Reference proteome</keyword>
<evidence type="ECO:0000259" key="1">
    <source>
        <dbReference type="PROSITE" id="PS51819"/>
    </source>
</evidence>
<dbReference type="Gene3D" id="3.10.180.10">
    <property type="entry name" value="2,3-Dihydroxybiphenyl 1,2-Dioxygenase, domain 1"/>
    <property type="match status" value="1"/>
</dbReference>
<proteinExistence type="predicted"/>
<gene>
    <name evidence="2" type="ORF">K0B96_14715</name>
</gene>
<dbReference type="Proteomes" id="UP000825051">
    <property type="component" value="Chromosome"/>
</dbReference>
<dbReference type="AlphaFoldDB" id="A0A8F9XGR9"/>
<organism evidence="2 3">
    <name type="scientific">Horticoccus luteus</name>
    <dbReference type="NCBI Taxonomy" id="2862869"/>
    <lineage>
        <taxon>Bacteria</taxon>
        <taxon>Pseudomonadati</taxon>
        <taxon>Verrucomicrobiota</taxon>
        <taxon>Opitutia</taxon>
        <taxon>Opitutales</taxon>
        <taxon>Opitutaceae</taxon>
        <taxon>Horticoccus</taxon>
    </lineage>
</organism>
<dbReference type="InterPro" id="IPR029068">
    <property type="entry name" value="Glyas_Bleomycin-R_OHBP_Dase"/>
</dbReference>
<accession>A0A8F9XGR9</accession>
<dbReference type="RefSeq" id="WP_220161639.1">
    <property type="nucleotide sequence ID" value="NZ_CP080507.1"/>
</dbReference>
<dbReference type="InterPro" id="IPR037523">
    <property type="entry name" value="VOC_core"/>
</dbReference>
<protein>
    <submittedName>
        <fullName evidence="2">VOC family protein</fullName>
    </submittedName>
</protein>
<dbReference type="CDD" id="cd06587">
    <property type="entry name" value="VOC"/>
    <property type="match status" value="1"/>
</dbReference>